<dbReference type="EMBL" id="JACKVK010000013">
    <property type="protein sequence ID" value="MCV7424146.1"/>
    <property type="molecule type" value="Genomic_DNA"/>
</dbReference>
<reference evidence="6" key="1">
    <citation type="submission" date="2020-07" db="EMBL/GenBank/DDBJ databases">
        <authorList>
            <person name="Pettersson B.M.F."/>
            <person name="Behra P.R.K."/>
            <person name="Ramesh M."/>
            <person name="Das S."/>
            <person name="Dasgupta S."/>
            <person name="Kirsebom L.A."/>
        </authorList>
    </citation>
    <scope>NUCLEOTIDE SEQUENCE</scope>
    <source>
        <strain evidence="6">DSM 44838</strain>
    </source>
</reference>
<keyword evidence="3" id="KW-0804">Transcription</keyword>
<feature type="DNA-binding region" description="H-T-H motif" evidence="4">
    <location>
        <begin position="41"/>
        <end position="60"/>
    </location>
</feature>
<keyword evidence="2 4" id="KW-0238">DNA-binding</keyword>
<dbReference type="GO" id="GO:0000976">
    <property type="term" value="F:transcription cis-regulatory region binding"/>
    <property type="evidence" value="ECO:0007669"/>
    <property type="project" value="TreeGrafter"/>
</dbReference>
<dbReference type="PROSITE" id="PS01081">
    <property type="entry name" value="HTH_TETR_1"/>
    <property type="match status" value="1"/>
</dbReference>
<evidence type="ECO:0000256" key="3">
    <source>
        <dbReference type="ARBA" id="ARBA00023163"/>
    </source>
</evidence>
<keyword evidence="1" id="KW-0805">Transcription regulation</keyword>
<proteinExistence type="predicted"/>
<evidence type="ECO:0000256" key="4">
    <source>
        <dbReference type="PROSITE-ProRule" id="PRU00335"/>
    </source>
</evidence>
<keyword evidence="7" id="KW-1185">Reference proteome</keyword>
<dbReference type="PANTHER" id="PTHR30055">
    <property type="entry name" value="HTH-TYPE TRANSCRIPTIONAL REGULATOR RUTR"/>
    <property type="match status" value="1"/>
</dbReference>
<dbReference type="InterPro" id="IPR050109">
    <property type="entry name" value="HTH-type_TetR-like_transc_reg"/>
</dbReference>
<sequence length="216" mass="23304">MIDGAAGIPPSLRERKRQRTRVQLVSAAVELSRRHGFAQATIEQIAAAVDVSPRTFSRYFPTKEAAILSVVQDMADTAQDYLVDVDPEMEPLDALVAAHQMMFDDVHRGRHGVTPSLLAGALLVIGESTVLRPLALGLTPVGLLHAVARRMGAGPDHSPPWLVMRLWLTILSCASREAGIAVAFGQCDASLTARVLSERVTAVRAQMTTLVPRVPD</sequence>
<name>A0A9X3C485_9MYCO</name>
<evidence type="ECO:0000256" key="2">
    <source>
        <dbReference type="ARBA" id="ARBA00023125"/>
    </source>
</evidence>
<accession>A0A9X3C485</accession>
<dbReference type="AlphaFoldDB" id="A0A9X3C485"/>
<dbReference type="PROSITE" id="PS50977">
    <property type="entry name" value="HTH_TETR_2"/>
    <property type="match status" value="1"/>
</dbReference>
<evidence type="ECO:0000313" key="6">
    <source>
        <dbReference type="EMBL" id="MCV7424146.1"/>
    </source>
</evidence>
<dbReference type="PANTHER" id="PTHR30055:SF234">
    <property type="entry name" value="HTH-TYPE TRANSCRIPTIONAL REGULATOR BETI"/>
    <property type="match status" value="1"/>
</dbReference>
<protein>
    <submittedName>
        <fullName evidence="6">TetR/AcrR family transcriptional regulator</fullName>
    </submittedName>
</protein>
<dbReference type="InterPro" id="IPR009057">
    <property type="entry name" value="Homeodomain-like_sf"/>
</dbReference>
<comment type="caution">
    <text evidence="6">The sequence shown here is derived from an EMBL/GenBank/DDBJ whole genome shotgun (WGS) entry which is preliminary data.</text>
</comment>
<dbReference type="InterPro" id="IPR023772">
    <property type="entry name" value="DNA-bd_HTH_TetR-type_CS"/>
</dbReference>
<gene>
    <name evidence="6" type="ORF">H7K45_26670</name>
</gene>
<reference evidence="6" key="2">
    <citation type="journal article" date="2022" name="BMC Genomics">
        <title>Comparative genome analysis of mycobacteria focusing on tRNA and non-coding RNA.</title>
        <authorList>
            <person name="Behra P.R.K."/>
            <person name="Pettersson B.M.F."/>
            <person name="Ramesh M."/>
            <person name="Das S."/>
            <person name="Dasgupta S."/>
            <person name="Kirsebom L.A."/>
        </authorList>
    </citation>
    <scope>NUCLEOTIDE SEQUENCE</scope>
    <source>
        <strain evidence="6">DSM 44838</strain>
    </source>
</reference>
<organism evidence="6 7">
    <name type="scientific">Mycobacterium yunnanensis</name>
    <dbReference type="NCBI Taxonomy" id="368477"/>
    <lineage>
        <taxon>Bacteria</taxon>
        <taxon>Bacillati</taxon>
        <taxon>Actinomycetota</taxon>
        <taxon>Actinomycetes</taxon>
        <taxon>Mycobacteriales</taxon>
        <taxon>Mycobacteriaceae</taxon>
        <taxon>Mycobacterium</taxon>
    </lineage>
</organism>
<evidence type="ECO:0000259" key="5">
    <source>
        <dbReference type="PROSITE" id="PS50977"/>
    </source>
</evidence>
<evidence type="ECO:0000313" key="7">
    <source>
        <dbReference type="Proteomes" id="UP001141629"/>
    </source>
</evidence>
<dbReference type="Proteomes" id="UP001141629">
    <property type="component" value="Unassembled WGS sequence"/>
</dbReference>
<dbReference type="GO" id="GO:0003700">
    <property type="term" value="F:DNA-binding transcription factor activity"/>
    <property type="evidence" value="ECO:0007669"/>
    <property type="project" value="TreeGrafter"/>
</dbReference>
<dbReference type="Gene3D" id="1.10.357.10">
    <property type="entry name" value="Tetracycline Repressor, domain 2"/>
    <property type="match status" value="1"/>
</dbReference>
<dbReference type="SUPFAM" id="SSF46689">
    <property type="entry name" value="Homeodomain-like"/>
    <property type="match status" value="1"/>
</dbReference>
<feature type="domain" description="HTH tetR-type" evidence="5">
    <location>
        <begin position="18"/>
        <end position="78"/>
    </location>
</feature>
<dbReference type="Pfam" id="PF00440">
    <property type="entry name" value="TetR_N"/>
    <property type="match status" value="1"/>
</dbReference>
<evidence type="ECO:0000256" key="1">
    <source>
        <dbReference type="ARBA" id="ARBA00023015"/>
    </source>
</evidence>
<dbReference type="InterPro" id="IPR001647">
    <property type="entry name" value="HTH_TetR"/>
</dbReference>